<dbReference type="Proteomes" id="UP001419268">
    <property type="component" value="Unassembled WGS sequence"/>
</dbReference>
<dbReference type="EMBL" id="JBBNAG010000013">
    <property type="protein sequence ID" value="KAK9083124.1"/>
    <property type="molecule type" value="Genomic_DNA"/>
</dbReference>
<evidence type="ECO:0000256" key="1">
    <source>
        <dbReference type="SAM" id="MobiDB-lite"/>
    </source>
</evidence>
<protein>
    <submittedName>
        <fullName evidence="2">Uncharacterized protein</fullName>
    </submittedName>
</protein>
<accession>A0AAP0E5M5</accession>
<sequence length="84" mass="9301">MGYMCTPLLLPETGNTENIFSVFPVSARGVLVMGWRRSGVADGELRAERGDDVKGGDGSKEKEKEVTSLKENEKEGRLNGRRMR</sequence>
<gene>
    <name evidence="2" type="ORF">Scep_029595</name>
</gene>
<dbReference type="AlphaFoldDB" id="A0AAP0E5M5"/>
<reference evidence="2 3" key="1">
    <citation type="submission" date="2024-01" db="EMBL/GenBank/DDBJ databases">
        <title>Genome assemblies of Stephania.</title>
        <authorList>
            <person name="Yang L."/>
        </authorList>
    </citation>
    <scope>NUCLEOTIDE SEQUENCE [LARGE SCALE GENOMIC DNA]</scope>
    <source>
        <strain evidence="2">JXDWG</strain>
        <tissue evidence="2">Leaf</tissue>
    </source>
</reference>
<feature type="compositionally biased region" description="Basic and acidic residues" evidence="1">
    <location>
        <begin position="45"/>
        <end position="78"/>
    </location>
</feature>
<name>A0AAP0E5M5_9MAGN</name>
<feature type="region of interest" description="Disordered" evidence="1">
    <location>
        <begin position="45"/>
        <end position="84"/>
    </location>
</feature>
<comment type="caution">
    <text evidence="2">The sequence shown here is derived from an EMBL/GenBank/DDBJ whole genome shotgun (WGS) entry which is preliminary data.</text>
</comment>
<organism evidence="2 3">
    <name type="scientific">Stephania cephalantha</name>
    <dbReference type="NCBI Taxonomy" id="152367"/>
    <lineage>
        <taxon>Eukaryota</taxon>
        <taxon>Viridiplantae</taxon>
        <taxon>Streptophyta</taxon>
        <taxon>Embryophyta</taxon>
        <taxon>Tracheophyta</taxon>
        <taxon>Spermatophyta</taxon>
        <taxon>Magnoliopsida</taxon>
        <taxon>Ranunculales</taxon>
        <taxon>Menispermaceae</taxon>
        <taxon>Menispermoideae</taxon>
        <taxon>Cissampelideae</taxon>
        <taxon>Stephania</taxon>
    </lineage>
</organism>
<evidence type="ECO:0000313" key="2">
    <source>
        <dbReference type="EMBL" id="KAK9083124.1"/>
    </source>
</evidence>
<keyword evidence="3" id="KW-1185">Reference proteome</keyword>
<proteinExistence type="predicted"/>
<evidence type="ECO:0000313" key="3">
    <source>
        <dbReference type="Proteomes" id="UP001419268"/>
    </source>
</evidence>